<proteinExistence type="predicted"/>
<evidence type="ECO:0000313" key="3">
    <source>
        <dbReference type="EMBL" id="NID10636.1"/>
    </source>
</evidence>
<reference evidence="3" key="1">
    <citation type="submission" date="2024-05" db="EMBL/GenBank/DDBJ databases">
        <authorList>
            <person name="Jung D.-H."/>
        </authorList>
    </citation>
    <scope>NUCLEOTIDE SEQUENCE</scope>
    <source>
        <strain evidence="3">JA-25</strain>
    </source>
</reference>
<keyword evidence="4" id="KW-1185">Reference proteome</keyword>
<dbReference type="Pfam" id="PF19898">
    <property type="entry name" value="DUF6371"/>
    <property type="match status" value="1"/>
</dbReference>
<organism evidence="3 4">
    <name type="scientific">Fibrivirga algicola</name>
    <dbReference type="NCBI Taxonomy" id="2950420"/>
    <lineage>
        <taxon>Bacteria</taxon>
        <taxon>Pseudomonadati</taxon>
        <taxon>Bacteroidota</taxon>
        <taxon>Cytophagia</taxon>
        <taxon>Cytophagales</taxon>
        <taxon>Spirosomataceae</taxon>
        <taxon>Fibrivirga</taxon>
    </lineage>
</organism>
<gene>
    <name evidence="3" type="ORF">F7231_10690</name>
</gene>
<sequence>MSTTALRYQLPKRAVKGHCPQCGPHHQRTLSRYLDTRTGDLLPADYGRCDRENNCTYHLSPYHKGPSGMSYADLVFEQFKIDNTFHRRKPVGSFARPTALQASTTIIRAAEVAVTPKTIYTIPENVFKRSLGHYNKNQFATLLRNHFGNDQAAALLSRFCIGTSSYWPDATIFWLVDTDGRALSGQLVLFAEDWHRAKYTDQKGNLRACISSVSHGLLRHYRIQGEDVPDWLSEYHEHAPRWPVPFGLHQLRDAPADQPVAIVEACKTAVICAGYFPQFVWLAIGAKSYPNAERLSMLRNRPIVLYPDLNAYTDWSKRAEAMNAEGFRINVSDYLERYANDQQKQQGLDLADFLLAAPVVDQSTQPLTPSNEPLIVKTLTDWSANPGSILQPCTNQLTYL</sequence>
<protein>
    <submittedName>
        <fullName evidence="3">Uncharacterized protein</fullName>
    </submittedName>
</protein>
<dbReference type="RefSeq" id="WP_166691874.1">
    <property type="nucleotide sequence ID" value="NZ_WAEL01000003.1"/>
</dbReference>
<dbReference type="NCBIfam" id="NF040506">
    <property type="entry name" value="PG0870_Nterm"/>
    <property type="match status" value="1"/>
</dbReference>
<dbReference type="EMBL" id="WAEL01000003">
    <property type="protein sequence ID" value="NID10636.1"/>
    <property type="molecule type" value="Genomic_DNA"/>
</dbReference>
<dbReference type="InterPro" id="IPR045951">
    <property type="entry name" value="DUF6371"/>
</dbReference>
<evidence type="ECO:0000259" key="2">
    <source>
        <dbReference type="Pfam" id="PF21957"/>
    </source>
</evidence>
<accession>A0ABX0QEN9</accession>
<evidence type="ECO:0000313" key="4">
    <source>
        <dbReference type="Proteomes" id="UP000606008"/>
    </source>
</evidence>
<comment type="caution">
    <text evidence="3">The sequence shown here is derived from an EMBL/GenBank/DDBJ whole genome shotgun (WGS) entry which is preliminary data.</text>
</comment>
<dbReference type="InterPro" id="IPR047731">
    <property type="entry name" value="Zinc_ribbon_put"/>
</dbReference>
<name>A0ABX0QEN9_9BACT</name>
<dbReference type="Pfam" id="PF21957">
    <property type="entry name" value="Zn_ribbon_16"/>
    <property type="match status" value="1"/>
</dbReference>
<feature type="domain" description="Zinc beta-ribbon finger putative" evidence="2">
    <location>
        <begin position="7"/>
        <end position="63"/>
    </location>
</feature>
<feature type="domain" description="DUF6371" evidence="1">
    <location>
        <begin position="137"/>
        <end position="309"/>
    </location>
</feature>
<dbReference type="Proteomes" id="UP000606008">
    <property type="component" value="Unassembled WGS sequence"/>
</dbReference>
<evidence type="ECO:0000259" key="1">
    <source>
        <dbReference type="Pfam" id="PF19898"/>
    </source>
</evidence>